<accession>U9SGN3</accession>
<feature type="compositionally biased region" description="Basic and acidic residues" evidence="1">
    <location>
        <begin position="15"/>
        <end position="28"/>
    </location>
</feature>
<feature type="region of interest" description="Disordered" evidence="1">
    <location>
        <begin position="1"/>
        <end position="28"/>
    </location>
</feature>
<dbReference type="HOGENOM" id="CLU_2764914_0_0_1"/>
<sequence>MVGNEQENTEEDEEKINKEDKQEGSERIGEESCKILWLYFYTFNPFIFDLDDGDPPPPSLPFVKNEIGLD</sequence>
<reference evidence="2" key="1">
    <citation type="submission" date="2013-07" db="EMBL/GenBank/DDBJ databases">
        <title>The genome of an arbuscular mycorrhizal fungus provides insights into the evolution of the oldest plant symbiosis.</title>
        <authorList>
            <consortium name="DOE Joint Genome Institute"/>
            <person name="Tisserant E."/>
            <person name="Malbreil M."/>
            <person name="Kuo A."/>
            <person name="Kohler A."/>
            <person name="Symeonidi A."/>
            <person name="Balestrini R."/>
            <person name="Charron P."/>
            <person name="Duensing N."/>
            <person name="Frei-dit-Frey N."/>
            <person name="Gianinazzi-Pearson V."/>
            <person name="Gilbert B."/>
            <person name="Handa Y."/>
            <person name="Hijri M."/>
            <person name="Kaul R."/>
            <person name="Kawaguchi M."/>
            <person name="Krajinski F."/>
            <person name="Lammers P."/>
            <person name="Lapierre D."/>
            <person name="Masclaux F.G."/>
            <person name="Murat C."/>
            <person name="Morin E."/>
            <person name="Ndikumana S."/>
            <person name="Pagni M."/>
            <person name="Petitpierre D."/>
            <person name="Requena N."/>
            <person name="Rosikiewicz P."/>
            <person name="Riley R."/>
            <person name="Saito K."/>
            <person name="San Clemente H."/>
            <person name="Shapiro H."/>
            <person name="van Tuinen D."/>
            <person name="Becard G."/>
            <person name="Bonfante P."/>
            <person name="Paszkowski U."/>
            <person name="Shachar-Hill Y."/>
            <person name="Young J.P."/>
            <person name="Sanders I.R."/>
            <person name="Henrissat B."/>
            <person name="Rensing S.A."/>
            <person name="Grigoriev I.V."/>
            <person name="Corradi N."/>
            <person name="Roux C."/>
            <person name="Martin F."/>
        </authorList>
    </citation>
    <scope>NUCLEOTIDE SEQUENCE</scope>
    <source>
        <strain evidence="2">DAOM 197198</strain>
    </source>
</reference>
<organism evidence="2">
    <name type="scientific">Rhizophagus irregularis (strain DAOM 181602 / DAOM 197198 / MUCL 43194)</name>
    <name type="common">Arbuscular mycorrhizal fungus</name>
    <name type="synonym">Glomus intraradices</name>
    <dbReference type="NCBI Taxonomy" id="747089"/>
    <lineage>
        <taxon>Eukaryota</taxon>
        <taxon>Fungi</taxon>
        <taxon>Fungi incertae sedis</taxon>
        <taxon>Mucoromycota</taxon>
        <taxon>Glomeromycotina</taxon>
        <taxon>Glomeromycetes</taxon>
        <taxon>Glomerales</taxon>
        <taxon>Glomeraceae</taxon>
        <taxon>Rhizophagus</taxon>
    </lineage>
</organism>
<name>U9SGN3_RHIID</name>
<gene>
    <name evidence="2" type="ORF">GLOINDRAFT_14069</name>
</gene>
<dbReference type="AlphaFoldDB" id="U9SGN3"/>
<dbReference type="EMBL" id="KI301578">
    <property type="protein sequence ID" value="ERZ94989.1"/>
    <property type="molecule type" value="Genomic_DNA"/>
</dbReference>
<evidence type="ECO:0000256" key="1">
    <source>
        <dbReference type="SAM" id="MobiDB-lite"/>
    </source>
</evidence>
<evidence type="ECO:0000313" key="2">
    <source>
        <dbReference type="EMBL" id="ERZ94989.1"/>
    </source>
</evidence>
<feature type="non-terminal residue" evidence="2">
    <location>
        <position position="70"/>
    </location>
</feature>
<proteinExistence type="predicted"/>
<protein>
    <submittedName>
        <fullName evidence="2">Uncharacterized protein</fullName>
    </submittedName>
</protein>